<evidence type="ECO:0000256" key="11">
    <source>
        <dbReference type="ARBA" id="ARBA00023268"/>
    </source>
</evidence>
<dbReference type="PRINTS" id="PR00085">
    <property type="entry name" value="THFDHDRGNASE"/>
</dbReference>
<evidence type="ECO:0000313" key="16">
    <source>
        <dbReference type="EMBL" id="QNK41174.1"/>
    </source>
</evidence>
<dbReference type="Proteomes" id="UP000515909">
    <property type="component" value="Chromosome"/>
</dbReference>
<dbReference type="GO" id="GO:0006164">
    <property type="term" value="P:purine nucleotide biosynthetic process"/>
    <property type="evidence" value="ECO:0007669"/>
    <property type="project" value="UniProtKB-KW"/>
</dbReference>
<dbReference type="PROSITE" id="PS00767">
    <property type="entry name" value="THF_DHG_CYH_2"/>
    <property type="match status" value="1"/>
</dbReference>
<feature type="domain" description="Tetrahydrofolate dehydrogenase/cyclohydrolase catalytic" evidence="13">
    <location>
        <begin position="5"/>
        <end position="119"/>
    </location>
</feature>
<evidence type="ECO:0000256" key="3">
    <source>
        <dbReference type="ARBA" id="ARBA00022563"/>
    </source>
</evidence>
<dbReference type="InterPro" id="IPR020867">
    <property type="entry name" value="THF_DH/CycHdrlase_CS"/>
</dbReference>
<evidence type="ECO:0000256" key="8">
    <source>
        <dbReference type="ARBA" id="ARBA00023002"/>
    </source>
</evidence>
<keyword evidence="8 12" id="KW-0560">Oxidoreductase</keyword>
<evidence type="ECO:0000259" key="13">
    <source>
        <dbReference type="Pfam" id="PF00763"/>
    </source>
</evidence>
<dbReference type="NCBIfam" id="NF010783">
    <property type="entry name" value="PRK14186.1"/>
    <property type="match status" value="1"/>
</dbReference>
<feature type="domain" description="Tetrahydrofolate dehydrogenase/cyclohydrolase NAD(P)-binding" evidence="14">
    <location>
        <begin position="138"/>
        <end position="280"/>
    </location>
</feature>
<gene>
    <name evidence="12 15" type="primary">folD</name>
    <name evidence="15" type="ORF">CAFE_26710</name>
    <name evidence="16" type="ORF">HCR03_02355</name>
</gene>
<dbReference type="GO" id="GO:0005829">
    <property type="term" value="C:cytosol"/>
    <property type="evidence" value="ECO:0007669"/>
    <property type="project" value="TreeGrafter"/>
</dbReference>
<dbReference type="GO" id="GO:0009086">
    <property type="term" value="P:methionine biosynthetic process"/>
    <property type="evidence" value="ECO:0007669"/>
    <property type="project" value="UniProtKB-KW"/>
</dbReference>
<keyword evidence="6 12" id="KW-0378">Hydrolase</keyword>
<dbReference type="EMBL" id="CP060286">
    <property type="protein sequence ID" value="QNK41174.1"/>
    <property type="molecule type" value="Genomic_DNA"/>
</dbReference>
<accession>A0A7G8TC33</accession>
<accession>A0A6N8I1M4</accession>
<dbReference type="InterPro" id="IPR046346">
    <property type="entry name" value="Aminoacid_DH-like_N_sf"/>
</dbReference>
<keyword evidence="3 12" id="KW-0554">One-carbon metabolism</keyword>
<dbReference type="Gene3D" id="3.40.50.10860">
    <property type="entry name" value="Leucine Dehydrogenase, chain A, domain 1"/>
    <property type="match status" value="1"/>
</dbReference>
<dbReference type="Pfam" id="PF00763">
    <property type="entry name" value="THF_DHG_CYH"/>
    <property type="match status" value="1"/>
</dbReference>
<dbReference type="UniPathway" id="UPA00193"/>
<keyword evidence="10 12" id="KW-0486">Methionine biosynthesis</keyword>
<dbReference type="Pfam" id="PF02882">
    <property type="entry name" value="THF_DHG_CYH_C"/>
    <property type="match status" value="1"/>
</dbReference>
<sequence>MAKLIDGKAISAQIKAETALEVQELKDKGIIPGLAVVLVGNDPASQTYVNLKEKACAAAGIYSEKYALPANTHQDDLFDLVNRLNHKKEIHGILVQLPLPDGLDEESVIETIDPWKDVDAFHPSNVGRIMIGNYRFLPCTPAGIMEMLHREKISVAGKKCVVVGRSNIVGKPMAMLLLHDNGTVTICHSKTKDLEEICRCADVLVAAVGKPKFITADMVKPGACVVDVGMDRDENGKLCGDVDFEPVSRLASYITPVPGGVGPMTIAMLLRNTVTAAKIQNAIPDRQKVC</sequence>
<dbReference type="GO" id="GO:0004488">
    <property type="term" value="F:methylenetetrahydrofolate dehydrogenase (NADP+) activity"/>
    <property type="evidence" value="ECO:0007669"/>
    <property type="project" value="UniProtKB-UniRule"/>
</dbReference>
<dbReference type="NCBIfam" id="NF008058">
    <property type="entry name" value="PRK10792.1"/>
    <property type="match status" value="1"/>
</dbReference>
<dbReference type="Gene3D" id="3.40.50.720">
    <property type="entry name" value="NAD(P)-binding Rossmann-like Domain"/>
    <property type="match status" value="1"/>
</dbReference>
<evidence type="ECO:0000256" key="12">
    <source>
        <dbReference type="HAMAP-Rule" id="MF_01576"/>
    </source>
</evidence>
<comment type="catalytic activity">
    <reaction evidence="12">
        <text>(6R)-5,10-methenyltetrahydrofolate + H2O = (6R)-10-formyltetrahydrofolate + H(+)</text>
        <dbReference type="Rhea" id="RHEA:23700"/>
        <dbReference type="ChEBI" id="CHEBI:15377"/>
        <dbReference type="ChEBI" id="CHEBI:15378"/>
        <dbReference type="ChEBI" id="CHEBI:57455"/>
        <dbReference type="ChEBI" id="CHEBI:195366"/>
        <dbReference type="EC" id="3.5.4.9"/>
    </reaction>
</comment>
<dbReference type="SUPFAM" id="SSF51735">
    <property type="entry name" value="NAD(P)-binding Rossmann-fold domains"/>
    <property type="match status" value="1"/>
</dbReference>
<keyword evidence="9 12" id="KW-0368">Histidine biosynthesis</keyword>
<evidence type="ECO:0000256" key="4">
    <source>
        <dbReference type="ARBA" id="ARBA00022605"/>
    </source>
</evidence>
<evidence type="ECO:0000256" key="1">
    <source>
        <dbReference type="ARBA" id="ARBA00004777"/>
    </source>
</evidence>
<evidence type="ECO:0000313" key="18">
    <source>
        <dbReference type="Proteomes" id="UP000515909"/>
    </source>
</evidence>
<evidence type="ECO:0000256" key="2">
    <source>
        <dbReference type="ARBA" id="ARBA00011738"/>
    </source>
</evidence>
<keyword evidence="5 12" id="KW-0658">Purine biosynthesis</keyword>
<dbReference type="Proteomes" id="UP000469440">
    <property type="component" value="Unassembled WGS sequence"/>
</dbReference>
<reference evidence="15 17" key="1">
    <citation type="submission" date="2019-09" db="EMBL/GenBank/DDBJ databases">
        <title>Genome sequence of Clostridium sp. EA1.</title>
        <authorList>
            <person name="Poehlein A."/>
            <person name="Bengelsdorf F.R."/>
            <person name="Daniel R."/>
        </authorList>
    </citation>
    <scope>NUCLEOTIDE SEQUENCE [LARGE SCALE GENOMIC DNA]</scope>
    <source>
        <strain evidence="15 17">EA1</strain>
    </source>
</reference>
<dbReference type="AlphaFoldDB" id="A0A6N8I1M4"/>
<dbReference type="GO" id="GO:0000105">
    <property type="term" value="P:L-histidine biosynthetic process"/>
    <property type="evidence" value="ECO:0007669"/>
    <property type="project" value="UniProtKB-KW"/>
</dbReference>
<dbReference type="HAMAP" id="MF_01576">
    <property type="entry name" value="THF_DHG_CYH"/>
    <property type="match status" value="1"/>
</dbReference>
<dbReference type="RefSeq" id="WP_066650466.1">
    <property type="nucleotide sequence ID" value="NZ_CP060286.1"/>
</dbReference>
<keyword evidence="4 12" id="KW-0028">Amino-acid biosynthesis</keyword>
<comment type="similarity">
    <text evidence="12">Belongs to the tetrahydrofolate dehydrogenase/cyclohydrolase family.</text>
</comment>
<protein>
    <recommendedName>
        <fullName evidence="12">Bifunctional protein FolD</fullName>
    </recommendedName>
    <domain>
        <recommendedName>
            <fullName evidence="12">Methylenetetrahydrofolate dehydrogenase</fullName>
            <ecNumber evidence="12">1.5.1.5</ecNumber>
        </recommendedName>
    </domain>
    <domain>
        <recommendedName>
            <fullName evidence="12">Methenyltetrahydrofolate cyclohydrolase</fullName>
            <ecNumber evidence="12">3.5.4.9</ecNumber>
        </recommendedName>
    </domain>
</protein>
<dbReference type="InterPro" id="IPR036291">
    <property type="entry name" value="NAD(P)-bd_dom_sf"/>
</dbReference>
<dbReference type="InterPro" id="IPR000672">
    <property type="entry name" value="THF_DH/CycHdrlase"/>
</dbReference>
<evidence type="ECO:0000313" key="17">
    <source>
        <dbReference type="Proteomes" id="UP000469440"/>
    </source>
</evidence>
<dbReference type="PANTHER" id="PTHR48099:SF5">
    <property type="entry name" value="C-1-TETRAHYDROFOLATE SYNTHASE, CYTOPLASMIC"/>
    <property type="match status" value="1"/>
</dbReference>
<dbReference type="EC" id="1.5.1.5" evidence="12"/>
<comment type="pathway">
    <text evidence="1 12">One-carbon metabolism; tetrahydrofolate interconversion.</text>
</comment>
<evidence type="ECO:0000313" key="15">
    <source>
        <dbReference type="EMBL" id="MVB11942.1"/>
    </source>
</evidence>
<evidence type="ECO:0000256" key="7">
    <source>
        <dbReference type="ARBA" id="ARBA00022857"/>
    </source>
</evidence>
<dbReference type="PANTHER" id="PTHR48099">
    <property type="entry name" value="C-1-TETRAHYDROFOLATE SYNTHASE, CYTOPLASMIC-RELATED"/>
    <property type="match status" value="1"/>
</dbReference>
<dbReference type="CDD" id="cd01080">
    <property type="entry name" value="NAD_bind_m-THF_DH_Cyclohyd"/>
    <property type="match status" value="1"/>
</dbReference>
<evidence type="ECO:0000256" key="5">
    <source>
        <dbReference type="ARBA" id="ARBA00022755"/>
    </source>
</evidence>
<evidence type="ECO:0000256" key="6">
    <source>
        <dbReference type="ARBA" id="ARBA00022801"/>
    </source>
</evidence>
<keyword evidence="7 12" id="KW-0521">NADP</keyword>
<comment type="function">
    <text evidence="12">Catalyzes the oxidation of 5,10-methylenetetrahydrofolate to 5,10-methenyltetrahydrofolate and then the hydrolysis of 5,10-methenyltetrahydrofolate to 10-formyltetrahydrofolate.</text>
</comment>
<dbReference type="SUPFAM" id="SSF53223">
    <property type="entry name" value="Aminoacid dehydrogenase-like, N-terminal domain"/>
    <property type="match status" value="1"/>
</dbReference>
<reference evidence="16 18" key="2">
    <citation type="submission" date="2020-08" db="EMBL/GenBank/DDBJ databases">
        <title>The isolate Caproiciproducens sp. 7D4C2 produces n-caproate at mildly acidic conditions from hexoses: genome and rBOX comparison with related strains and chain-elongating bacteria.</title>
        <authorList>
            <person name="Esquivel-Elizondo S."/>
            <person name="Bagci C."/>
            <person name="Temovska M."/>
            <person name="Jeon B.S."/>
            <person name="Bessarab I."/>
            <person name="Williams R.B.H."/>
            <person name="Huson D.H."/>
            <person name="Angenent L.T."/>
        </authorList>
    </citation>
    <scope>NUCLEOTIDE SEQUENCE [LARGE SCALE GENOMIC DNA]</scope>
    <source>
        <strain evidence="16 18">7D4C2</strain>
    </source>
</reference>
<keyword evidence="17" id="KW-1185">Reference proteome</keyword>
<dbReference type="OrthoDB" id="9803580at2"/>
<dbReference type="EMBL" id="VWXL01000077">
    <property type="protein sequence ID" value="MVB11942.1"/>
    <property type="molecule type" value="Genomic_DNA"/>
</dbReference>
<comment type="caution">
    <text evidence="12">Lacks conserved residue(s) required for the propagation of feature annotation.</text>
</comment>
<proteinExistence type="inferred from homology"/>
<evidence type="ECO:0000256" key="9">
    <source>
        <dbReference type="ARBA" id="ARBA00023102"/>
    </source>
</evidence>
<dbReference type="InterPro" id="IPR020631">
    <property type="entry name" value="THF_DH/CycHdrlase_NAD-bd_dom"/>
</dbReference>
<evidence type="ECO:0000256" key="10">
    <source>
        <dbReference type="ARBA" id="ARBA00023167"/>
    </source>
</evidence>
<keyword evidence="11 12" id="KW-0511">Multifunctional enzyme</keyword>
<organism evidence="15 17">
    <name type="scientific">Caproicibacter fermentans</name>
    <dbReference type="NCBI Taxonomy" id="2576756"/>
    <lineage>
        <taxon>Bacteria</taxon>
        <taxon>Bacillati</taxon>
        <taxon>Bacillota</taxon>
        <taxon>Clostridia</taxon>
        <taxon>Eubacteriales</taxon>
        <taxon>Acutalibacteraceae</taxon>
        <taxon>Caproicibacter</taxon>
    </lineage>
</organism>
<name>A0A6N8I1M4_9FIRM</name>
<comment type="catalytic activity">
    <reaction evidence="12">
        <text>(6R)-5,10-methylene-5,6,7,8-tetrahydrofolate + NADP(+) = (6R)-5,10-methenyltetrahydrofolate + NADPH</text>
        <dbReference type="Rhea" id="RHEA:22812"/>
        <dbReference type="ChEBI" id="CHEBI:15636"/>
        <dbReference type="ChEBI" id="CHEBI:57455"/>
        <dbReference type="ChEBI" id="CHEBI:57783"/>
        <dbReference type="ChEBI" id="CHEBI:58349"/>
        <dbReference type="EC" id="1.5.1.5"/>
    </reaction>
</comment>
<comment type="subunit">
    <text evidence="2 12">Homodimer.</text>
</comment>
<dbReference type="FunFam" id="3.40.50.10860:FF:000005">
    <property type="entry name" value="C-1-tetrahydrofolate synthase, cytoplasmic, putative"/>
    <property type="match status" value="1"/>
</dbReference>
<dbReference type="KEGG" id="cfem:HCR03_02355"/>
<dbReference type="EC" id="3.5.4.9" evidence="12"/>
<feature type="binding site" evidence="12">
    <location>
        <begin position="164"/>
        <end position="166"/>
    </location>
    <ligand>
        <name>NADP(+)</name>
        <dbReference type="ChEBI" id="CHEBI:58349"/>
    </ligand>
</feature>
<dbReference type="GO" id="GO:0004477">
    <property type="term" value="F:methenyltetrahydrofolate cyclohydrolase activity"/>
    <property type="evidence" value="ECO:0007669"/>
    <property type="project" value="UniProtKB-UniRule"/>
</dbReference>
<dbReference type="FunFam" id="3.40.50.720:FF:000094">
    <property type="entry name" value="Bifunctional protein FolD"/>
    <property type="match status" value="1"/>
</dbReference>
<dbReference type="InterPro" id="IPR020630">
    <property type="entry name" value="THF_DH/CycHdrlase_cat_dom"/>
</dbReference>
<dbReference type="GO" id="GO:0035999">
    <property type="term" value="P:tetrahydrofolate interconversion"/>
    <property type="evidence" value="ECO:0007669"/>
    <property type="project" value="UniProtKB-UniRule"/>
</dbReference>
<evidence type="ECO:0000259" key="14">
    <source>
        <dbReference type="Pfam" id="PF02882"/>
    </source>
</evidence>